<dbReference type="InterPro" id="IPR003742">
    <property type="entry name" value="RlmH-like"/>
</dbReference>
<feature type="binding site" evidence="5">
    <location>
        <position position="73"/>
    </location>
    <ligand>
        <name>S-adenosyl-L-methionine</name>
        <dbReference type="ChEBI" id="CHEBI:59789"/>
    </ligand>
</feature>
<dbReference type="HAMAP" id="MF_00658">
    <property type="entry name" value="23SrRNA_methyltr_H"/>
    <property type="match status" value="1"/>
</dbReference>
<proteinExistence type="inferred from homology"/>
<comment type="function">
    <text evidence="5">Specifically methylates the pseudouridine at position 1915 (m3Psi1915) in 23S rRNA.</text>
</comment>
<dbReference type="PANTHER" id="PTHR33603">
    <property type="entry name" value="METHYLTRANSFERASE"/>
    <property type="match status" value="1"/>
</dbReference>
<gene>
    <name evidence="5" type="primary">rlmH</name>
    <name evidence="6" type="ORF">SAMN04489723_1137</name>
</gene>
<comment type="catalytic activity">
    <reaction evidence="5">
        <text>pseudouridine(1915) in 23S rRNA + S-adenosyl-L-methionine = N(3)-methylpseudouridine(1915) in 23S rRNA + S-adenosyl-L-homocysteine + H(+)</text>
        <dbReference type="Rhea" id="RHEA:42752"/>
        <dbReference type="Rhea" id="RHEA-COMP:10221"/>
        <dbReference type="Rhea" id="RHEA-COMP:10222"/>
        <dbReference type="ChEBI" id="CHEBI:15378"/>
        <dbReference type="ChEBI" id="CHEBI:57856"/>
        <dbReference type="ChEBI" id="CHEBI:59789"/>
        <dbReference type="ChEBI" id="CHEBI:65314"/>
        <dbReference type="ChEBI" id="CHEBI:74486"/>
        <dbReference type="EC" id="2.1.1.177"/>
    </reaction>
</comment>
<evidence type="ECO:0000256" key="2">
    <source>
        <dbReference type="ARBA" id="ARBA00022679"/>
    </source>
</evidence>
<dbReference type="Pfam" id="PF02590">
    <property type="entry name" value="SPOUT_MTase"/>
    <property type="match status" value="1"/>
</dbReference>
<dbReference type="Gene3D" id="3.40.1280.10">
    <property type="match status" value="1"/>
</dbReference>
<evidence type="ECO:0000313" key="6">
    <source>
        <dbReference type="EMBL" id="SFB48703.1"/>
    </source>
</evidence>
<dbReference type="GO" id="GO:0070038">
    <property type="term" value="F:rRNA (pseudouridine-N3-)-methyltransferase activity"/>
    <property type="evidence" value="ECO:0007669"/>
    <property type="project" value="UniProtKB-UniRule"/>
</dbReference>
<comment type="subcellular location">
    <subcellularLocation>
        <location evidence="5">Cytoplasm</location>
    </subcellularLocation>
</comment>
<evidence type="ECO:0000256" key="5">
    <source>
        <dbReference type="HAMAP-Rule" id="MF_00658"/>
    </source>
</evidence>
<dbReference type="STRING" id="237018.SAMN04489723_1137"/>
<feature type="binding site" evidence="5">
    <location>
        <position position="105"/>
    </location>
    <ligand>
        <name>S-adenosyl-L-methionine</name>
        <dbReference type="ChEBI" id="CHEBI:59789"/>
    </ligand>
</feature>
<sequence length="157" mass="18203">MTIKLIAIGKTDNKAIVELIEEYAKRLNFYIKFELEIIPDLKNTKSLSETIQKQKEGELILKKVIASDELILLDERGKSYSSVDFSSYIQKKMNSGLKQLIFVIGGPYGFSEEVYARANGKISISKMTFSHQMIRPFFIEQLYRAFTILRNEPYHHE</sequence>
<dbReference type="Proteomes" id="UP000198790">
    <property type="component" value="Unassembled WGS sequence"/>
</dbReference>
<dbReference type="EMBL" id="FOKK01000013">
    <property type="protein sequence ID" value="SFB48703.1"/>
    <property type="molecule type" value="Genomic_DNA"/>
</dbReference>
<accession>A0A1I1BJS6</accession>
<comment type="subunit">
    <text evidence="5">Homodimer.</text>
</comment>
<dbReference type="SUPFAM" id="SSF75217">
    <property type="entry name" value="alpha/beta knot"/>
    <property type="match status" value="1"/>
</dbReference>
<evidence type="ECO:0000256" key="3">
    <source>
        <dbReference type="ARBA" id="ARBA00022691"/>
    </source>
</evidence>
<protein>
    <recommendedName>
        <fullName evidence="5">Ribosomal RNA large subunit methyltransferase H</fullName>
        <ecNumber evidence="5">2.1.1.177</ecNumber>
    </recommendedName>
    <alternativeName>
        <fullName evidence="5">23S rRNA (pseudouridine1915-N3)-methyltransferase</fullName>
    </alternativeName>
    <alternativeName>
        <fullName evidence="5">23S rRNA m3Psi1915 methyltransferase</fullName>
    </alternativeName>
    <alternativeName>
        <fullName evidence="5">rRNA (pseudouridine-N3-)-methyltransferase RlmH</fullName>
    </alternativeName>
</protein>
<dbReference type="EC" id="2.1.1.177" evidence="5"/>
<reference evidence="6 7" key="1">
    <citation type="submission" date="2016-10" db="EMBL/GenBank/DDBJ databases">
        <authorList>
            <person name="de Groot N.N."/>
        </authorList>
    </citation>
    <scope>NUCLEOTIDE SEQUENCE [LARGE SCALE GENOMIC DNA]</scope>
    <source>
        <strain evidence="6 7">DSM 23399</strain>
    </source>
</reference>
<dbReference type="InterPro" id="IPR029028">
    <property type="entry name" value="Alpha/beta_knot_MTases"/>
</dbReference>
<organism evidence="6 7">
    <name type="scientific">Algoriphagus aquimarinus</name>
    <dbReference type="NCBI Taxonomy" id="237018"/>
    <lineage>
        <taxon>Bacteria</taxon>
        <taxon>Pseudomonadati</taxon>
        <taxon>Bacteroidota</taxon>
        <taxon>Cytophagia</taxon>
        <taxon>Cytophagales</taxon>
        <taxon>Cyclobacteriaceae</taxon>
        <taxon>Algoriphagus</taxon>
    </lineage>
</organism>
<keyword evidence="3 5" id="KW-0949">S-adenosyl-L-methionine</keyword>
<keyword evidence="7" id="KW-1185">Reference proteome</keyword>
<feature type="binding site" evidence="5">
    <location>
        <begin position="124"/>
        <end position="129"/>
    </location>
    <ligand>
        <name>S-adenosyl-L-methionine</name>
        <dbReference type="ChEBI" id="CHEBI:59789"/>
    </ligand>
</feature>
<dbReference type="CDD" id="cd18081">
    <property type="entry name" value="RlmH-like"/>
    <property type="match status" value="1"/>
</dbReference>
<evidence type="ECO:0000256" key="4">
    <source>
        <dbReference type="ARBA" id="ARBA00038303"/>
    </source>
</evidence>
<dbReference type="GO" id="GO:0005737">
    <property type="term" value="C:cytoplasm"/>
    <property type="evidence" value="ECO:0007669"/>
    <property type="project" value="UniProtKB-SubCell"/>
</dbReference>
<comment type="similarity">
    <text evidence="4 5">Belongs to the RNA methyltransferase RlmH family.</text>
</comment>
<evidence type="ECO:0000256" key="1">
    <source>
        <dbReference type="ARBA" id="ARBA00022603"/>
    </source>
</evidence>
<keyword evidence="1 5" id="KW-0489">Methyltransferase</keyword>
<keyword evidence="2 5" id="KW-0808">Transferase</keyword>
<dbReference type="PANTHER" id="PTHR33603:SF1">
    <property type="entry name" value="RIBOSOMAL RNA LARGE SUBUNIT METHYLTRANSFERASE H"/>
    <property type="match status" value="1"/>
</dbReference>
<dbReference type="PIRSF" id="PIRSF004505">
    <property type="entry name" value="MT_bac"/>
    <property type="match status" value="1"/>
</dbReference>
<name>A0A1I1BJS6_9BACT</name>
<dbReference type="OrthoDB" id="9806643at2"/>
<dbReference type="NCBIfam" id="NF000990">
    <property type="entry name" value="PRK00103.2-4"/>
    <property type="match status" value="1"/>
</dbReference>
<evidence type="ECO:0000313" key="7">
    <source>
        <dbReference type="Proteomes" id="UP000198790"/>
    </source>
</evidence>
<dbReference type="InterPro" id="IPR029026">
    <property type="entry name" value="tRNA_m1G_MTases_N"/>
</dbReference>
<dbReference type="RefSeq" id="WP_092899116.1">
    <property type="nucleotide sequence ID" value="NZ_CAXBKE010000017.1"/>
</dbReference>
<keyword evidence="5" id="KW-0963">Cytoplasm</keyword>
<dbReference type="AlphaFoldDB" id="A0A1I1BJS6"/>
<keyword evidence="5" id="KW-0698">rRNA processing</keyword>